<evidence type="ECO:0000256" key="1">
    <source>
        <dbReference type="SAM" id="Phobius"/>
    </source>
</evidence>
<evidence type="ECO:0000256" key="2">
    <source>
        <dbReference type="SAM" id="SignalP"/>
    </source>
</evidence>
<keyword evidence="2" id="KW-0732">Signal</keyword>
<evidence type="ECO:0000313" key="3">
    <source>
        <dbReference type="EMBL" id="CAB9498244.1"/>
    </source>
</evidence>
<keyword evidence="1" id="KW-0812">Transmembrane</keyword>
<accession>A0A9N8DEI9</accession>
<keyword evidence="4" id="KW-1185">Reference proteome</keyword>
<dbReference type="Proteomes" id="UP001153069">
    <property type="component" value="Unassembled WGS sequence"/>
</dbReference>
<gene>
    <name evidence="3" type="ORF">SEMRO_34_G021770.1</name>
</gene>
<keyword evidence="1" id="KW-1133">Transmembrane helix</keyword>
<protein>
    <submittedName>
        <fullName evidence="3">Uncharacterized protein</fullName>
    </submittedName>
</protein>
<feature type="signal peptide" evidence="2">
    <location>
        <begin position="1"/>
        <end position="18"/>
    </location>
</feature>
<evidence type="ECO:0000313" key="4">
    <source>
        <dbReference type="Proteomes" id="UP001153069"/>
    </source>
</evidence>
<keyword evidence="1" id="KW-0472">Membrane</keyword>
<sequence>MVFHIVVGLAAMLLEWRAFNKDHDTKDVLCLRQVAITCFFAAASLAFFVVCGARHRPLSTLKSKSNSLTAAKQAILQFEPGDNYHKDLEELDAIIQAAQTTKRRVQVKRTWSKLLEREEIWIGVIFPFLGPGHYAFFGGVNKRFNELYKKYGRVVLPTRPPDIKYYRAEDPDLWTRGQKSITDTFVSVAFGSVACADYWDSHSRPGRKGMPTEQVGWKVMEQQPFNPDLVAWAVETGWILWDAVLEQEVGTRGLVQLLKWRLENGGLVNHPMHIAMHAAQAGQVGVVIWLHANHPGQISDADRSRCFEECRNMPLLRINKFFGLFYLNPIYLI</sequence>
<proteinExistence type="predicted"/>
<feature type="chain" id="PRO_5040258968" evidence="2">
    <location>
        <begin position="19"/>
        <end position="333"/>
    </location>
</feature>
<comment type="caution">
    <text evidence="3">The sequence shown here is derived from an EMBL/GenBank/DDBJ whole genome shotgun (WGS) entry which is preliminary data.</text>
</comment>
<organism evidence="3 4">
    <name type="scientific">Seminavis robusta</name>
    <dbReference type="NCBI Taxonomy" id="568900"/>
    <lineage>
        <taxon>Eukaryota</taxon>
        <taxon>Sar</taxon>
        <taxon>Stramenopiles</taxon>
        <taxon>Ochrophyta</taxon>
        <taxon>Bacillariophyta</taxon>
        <taxon>Bacillariophyceae</taxon>
        <taxon>Bacillariophycidae</taxon>
        <taxon>Naviculales</taxon>
        <taxon>Naviculaceae</taxon>
        <taxon>Seminavis</taxon>
    </lineage>
</organism>
<dbReference type="EMBL" id="CAICTM010000034">
    <property type="protein sequence ID" value="CAB9498244.1"/>
    <property type="molecule type" value="Genomic_DNA"/>
</dbReference>
<feature type="transmembrane region" description="Helical" evidence="1">
    <location>
        <begin position="33"/>
        <end position="53"/>
    </location>
</feature>
<name>A0A9N8DEI9_9STRA</name>
<reference evidence="3" key="1">
    <citation type="submission" date="2020-06" db="EMBL/GenBank/DDBJ databases">
        <authorList>
            <consortium name="Plant Systems Biology data submission"/>
        </authorList>
    </citation>
    <scope>NUCLEOTIDE SEQUENCE</scope>
    <source>
        <strain evidence="3">D6</strain>
    </source>
</reference>
<dbReference type="AlphaFoldDB" id="A0A9N8DEI9"/>